<accession>A0A6B0U8D9</accession>
<dbReference type="EMBL" id="GIFC01004608">
    <property type="protein sequence ID" value="MXU86691.1"/>
    <property type="molecule type" value="Transcribed_RNA"/>
</dbReference>
<name>A0A6B0U8D9_IXORI</name>
<evidence type="ECO:0000313" key="1">
    <source>
        <dbReference type="EMBL" id="MXU86691.1"/>
    </source>
</evidence>
<protein>
    <submittedName>
        <fullName evidence="1">Putative secreted protein</fullName>
    </submittedName>
</protein>
<proteinExistence type="predicted"/>
<reference evidence="1" key="1">
    <citation type="submission" date="2019-12" db="EMBL/GenBank/DDBJ databases">
        <title>An insight into the sialome of adult female Ixodes ricinus ticks feeding for 6 days.</title>
        <authorList>
            <person name="Perner J."/>
            <person name="Ribeiro J.M.C."/>
        </authorList>
    </citation>
    <scope>NUCLEOTIDE SEQUENCE</scope>
    <source>
        <strain evidence="1">Semi-engorged</strain>
        <tissue evidence="1">Salivary glands</tissue>
    </source>
</reference>
<sequence length="92" mass="10482">MYAYVRRFTAALASTVLGLYIHTPSCKLCAVLSKAQVQECSYVKRLVSINTVSSKNEKISFAHYFYVAQSSSHKIWLSEKESMRWAFETCTS</sequence>
<dbReference type="AlphaFoldDB" id="A0A6B0U8D9"/>
<organism evidence="1">
    <name type="scientific">Ixodes ricinus</name>
    <name type="common">Common tick</name>
    <name type="synonym">Acarus ricinus</name>
    <dbReference type="NCBI Taxonomy" id="34613"/>
    <lineage>
        <taxon>Eukaryota</taxon>
        <taxon>Metazoa</taxon>
        <taxon>Ecdysozoa</taxon>
        <taxon>Arthropoda</taxon>
        <taxon>Chelicerata</taxon>
        <taxon>Arachnida</taxon>
        <taxon>Acari</taxon>
        <taxon>Parasitiformes</taxon>
        <taxon>Ixodida</taxon>
        <taxon>Ixodoidea</taxon>
        <taxon>Ixodidae</taxon>
        <taxon>Ixodinae</taxon>
        <taxon>Ixodes</taxon>
    </lineage>
</organism>